<evidence type="ECO:0000256" key="2">
    <source>
        <dbReference type="ARBA" id="ARBA00011245"/>
    </source>
</evidence>
<dbReference type="Pfam" id="PF08240">
    <property type="entry name" value="ADH_N"/>
    <property type="match status" value="1"/>
</dbReference>
<dbReference type="InterPro" id="IPR013154">
    <property type="entry name" value="ADH-like_N"/>
</dbReference>
<name>A0A8E2JCB8_9PEZI</name>
<accession>A0A8E2JCB8</accession>
<evidence type="ECO:0000256" key="1">
    <source>
        <dbReference type="ARBA" id="ARBA00008072"/>
    </source>
</evidence>
<dbReference type="Gene3D" id="3.40.50.720">
    <property type="entry name" value="NAD(P)-binding Rossmann-like Domain"/>
    <property type="match status" value="1"/>
</dbReference>
<proteinExistence type="inferred from homology"/>
<dbReference type="SMART" id="SM00829">
    <property type="entry name" value="PKS_ER"/>
    <property type="match status" value="1"/>
</dbReference>
<dbReference type="CDD" id="cd08249">
    <property type="entry name" value="enoyl_reductase_like"/>
    <property type="match status" value="1"/>
</dbReference>
<dbReference type="GO" id="GO:0016651">
    <property type="term" value="F:oxidoreductase activity, acting on NAD(P)H"/>
    <property type="evidence" value="ECO:0007669"/>
    <property type="project" value="InterPro"/>
</dbReference>
<dbReference type="PANTHER" id="PTHR45348">
    <property type="entry name" value="HYPOTHETICAL OXIDOREDUCTASE (EUROFUNG)"/>
    <property type="match status" value="1"/>
</dbReference>
<sequence>MKEVIVYSGPKAEVVDSPVPEPAADQVLIKVVVSGSNPKDWKMGEWKMMTGNTGDDIAGIVHAVGSDVWEFKPGDRVAAFHEMRTPGGSYAEYALAAQHTTFHIPKKTTFEEAATIPLAAMTAAIGLHIRLSIPLPFLPTPSNFTTPVPLVIYGGSSAVGAFALKLAALSNIHPLITIAGAGASYVETLIDRSKGDTIIDYRKGDAAVVSGIKEALKGATLRYAFDAVSDHGSYQNIAKVLDPHGAITLVLPGKKYEEIPKTATLSLTSVGDAHEDAKDFAYIYFRYMARGLQEGWFTGHPTEVVPGGLDGVERAMINLKAGKASAVKYIFRIADTGGVRASAL</sequence>
<dbReference type="InterPro" id="IPR020843">
    <property type="entry name" value="ER"/>
</dbReference>
<organism evidence="5 6">
    <name type="scientific">Lepidopterella palustris CBS 459.81</name>
    <dbReference type="NCBI Taxonomy" id="1314670"/>
    <lineage>
        <taxon>Eukaryota</taxon>
        <taxon>Fungi</taxon>
        <taxon>Dikarya</taxon>
        <taxon>Ascomycota</taxon>
        <taxon>Pezizomycotina</taxon>
        <taxon>Dothideomycetes</taxon>
        <taxon>Pleosporomycetidae</taxon>
        <taxon>Mytilinidiales</taxon>
        <taxon>Argynnaceae</taxon>
        <taxon>Lepidopterella</taxon>
    </lineage>
</organism>
<keyword evidence="6" id="KW-1185">Reference proteome</keyword>
<dbReference type="SUPFAM" id="SSF50129">
    <property type="entry name" value="GroES-like"/>
    <property type="match status" value="1"/>
</dbReference>
<dbReference type="InterPro" id="IPR036291">
    <property type="entry name" value="NAD(P)-bd_dom_sf"/>
</dbReference>
<comment type="subunit">
    <text evidence="2">Monomer.</text>
</comment>
<dbReference type="PANTHER" id="PTHR45348:SF5">
    <property type="entry name" value="OXIDOREDUCTASE, PUTATIVE (AFU_ORTHOLOGUE AFUA_8G01420)-RELATED"/>
    <property type="match status" value="1"/>
</dbReference>
<dbReference type="Gene3D" id="3.90.180.10">
    <property type="entry name" value="Medium-chain alcohol dehydrogenases, catalytic domain"/>
    <property type="match status" value="1"/>
</dbReference>
<evidence type="ECO:0000313" key="6">
    <source>
        <dbReference type="Proteomes" id="UP000250266"/>
    </source>
</evidence>
<keyword evidence="3" id="KW-0560">Oxidoreductase</keyword>
<dbReference type="OrthoDB" id="3233595at2759"/>
<gene>
    <name evidence="5" type="ORF">K432DRAFT_384739</name>
</gene>
<comment type="similarity">
    <text evidence="1">Belongs to the zinc-containing alcohol dehydrogenase family.</text>
</comment>
<feature type="domain" description="Enoyl reductase (ER)" evidence="4">
    <location>
        <begin position="9"/>
        <end position="327"/>
    </location>
</feature>
<evidence type="ECO:0000256" key="3">
    <source>
        <dbReference type="ARBA" id="ARBA00023002"/>
    </source>
</evidence>
<dbReference type="AlphaFoldDB" id="A0A8E2JCB8"/>
<dbReference type="InterPro" id="IPR047122">
    <property type="entry name" value="Trans-enoyl_RdTase-like"/>
</dbReference>
<evidence type="ECO:0000313" key="5">
    <source>
        <dbReference type="EMBL" id="OCK77360.1"/>
    </source>
</evidence>
<reference evidence="5 6" key="1">
    <citation type="journal article" date="2016" name="Nat. Commun.">
        <title>Ectomycorrhizal ecology is imprinted in the genome of the dominant symbiotic fungus Cenococcum geophilum.</title>
        <authorList>
            <consortium name="DOE Joint Genome Institute"/>
            <person name="Peter M."/>
            <person name="Kohler A."/>
            <person name="Ohm R.A."/>
            <person name="Kuo A."/>
            <person name="Krutzmann J."/>
            <person name="Morin E."/>
            <person name="Arend M."/>
            <person name="Barry K.W."/>
            <person name="Binder M."/>
            <person name="Choi C."/>
            <person name="Clum A."/>
            <person name="Copeland A."/>
            <person name="Grisel N."/>
            <person name="Haridas S."/>
            <person name="Kipfer T."/>
            <person name="LaButti K."/>
            <person name="Lindquist E."/>
            <person name="Lipzen A."/>
            <person name="Maire R."/>
            <person name="Meier B."/>
            <person name="Mihaltcheva S."/>
            <person name="Molinier V."/>
            <person name="Murat C."/>
            <person name="Poggeler S."/>
            <person name="Quandt C.A."/>
            <person name="Sperisen C."/>
            <person name="Tritt A."/>
            <person name="Tisserant E."/>
            <person name="Crous P.W."/>
            <person name="Henrissat B."/>
            <person name="Nehls U."/>
            <person name="Egli S."/>
            <person name="Spatafora J.W."/>
            <person name="Grigoriev I.V."/>
            <person name="Martin F.M."/>
        </authorList>
    </citation>
    <scope>NUCLEOTIDE SEQUENCE [LARGE SCALE GENOMIC DNA]</scope>
    <source>
        <strain evidence="5 6">CBS 459.81</strain>
    </source>
</reference>
<protein>
    <submittedName>
        <fullName evidence="5">GroES-like protein</fullName>
    </submittedName>
</protein>
<dbReference type="InterPro" id="IPR011032">
    <property type="entry name" value="GroES-like_sf"/>
</dbReference>
<evidence type="ECO:0000259" key="4">
    <source>
        <dbReference type="SMART" id="SM00829"/>
    </source>
</evidence>
<dbReference type="Proteomes" id="UP000250266">
    <property type="component" value="Unassembled WGS sequence"/>
</dbReference>
<dbReference type="SUPFAM" id="SSF51735">
    <property type="entry name" value="NAD(P)-binding Rossmann-fold domains"/>
    <property type="match status" value="1"/>
</dbReference>
<dbReference type="EMBL" id="KV745133">
    <property type="protein sequence ID" value="OCK77360.1"/>
    <property type="molecule type" value="Genomic_DNA"/>
</dbReference>